<dbReference type="PROSITE" id="PS50920">
    <property type="entry name" value="SOLCAR"/>
    <property type="match status" value="2"/>
</dbReference>
<keyword evidence="7" id="KW-0496">Mitochondrion</keyword>
<dbReference type="PRINTS" id="PR00926">
    <property type="entry name" value="MITOCARRIER"/>
</dbReference>
<keyword evidence="13" id="KW-1185">Reference proteome</keyword>
<dbReference type="GO" id="GO:0005743">
    <property type="term" value="C:mitochondrial inner membrane"/>
    <property type="evidence" value="ECO:0007669"/>
    <property type="project" value="UniProtKB-SubCell"/>
</dbReference>
<feature type="transmembrane region" description="Helical" evidence="11">
    <location>
        <begin position="380"/>
        <end position="400"/>
    </location>
</feature>
<keyword evidence="8 9" id="KW-0472">Membrane</keyword>
<evidence type="ECO:0000256" key="9">
    <source>
        <dbReference type="PROSITE-ProRule" id="PRU00282"/>
    </source>
</evidence>
<dbReference type="GO" id="GO:0055085">
    <property type="term" value="P:transmembrane transport"/>
    <property type="evidence" value="ECO:0007669"/>
    <property type="project" value="InterPro"/>
</dbReference>
<dbReference type="PANTHER" id="PTHR24089">
    <property type="entry name" value="SOLUTE CARRIER FAMILY 25"/>
    <property type="match status" value="1"/>
</dbReference>
<comment type="caution">
    <text evidence="12">The sequence shown here is derived from an EMBL/GenBank/DDBJ whole genome shotgun (WGS) entry which is preliminary data.</text>
</comment>
<dbReference type="STRING" id="52247.A0A4T0X593"/>
<keyword evidence="5" id="KW-0999">Mitochondrion inner membrane</keyword>
<dbReference type="InterPro" id="IPR002067">
    <property type="entry name" value="MCP"/>
</dbReference>
<feature type="transmembrane region" description="Helical" evidence="11">
    <location>
        <begin position="432"/>
        <end position="456"/>
    </location>
</feature>
<organism evidence="12 13">
    <name type="scientific">Pichia inconspicua</name>
    <dbReference type="NCBI Taxonomy" id="52247"/>
    <lineage>
        <taxon>Eukaryota</taxon>
        <taxon>Fungi</taxon>
        <taxon>Dikarya</taxon>
        <taxon>Ascomycota</taxon>
        <taxon>Saccharomycotina</taxon>
        <taxon>Pichiomycetes</taxon>
        <taxon>Pichiales</taxon>
        <taxon>Pichiaceae</taxon>
        <taxon>Pichia</taxon>
    </lineage>
</organism>
<dbReference type="Pfam" id="PF08624">
    <property type="entry name" value="CRC_subunit"/>
    <property type="match status" value="1"/>
</dbReference>
<evidence type="ECO:0000256" key="11">
    <source>
        <dbReference type="SAM" id="Phobius"/>
    </source>
</evidence>
<keyword evidence="4" id="KW-0677">Repeat</keyword>
<dbReference type="AlphaFoldDB" id="A0A4T0X593"/>
<name>A0A4T0X593_9ASCO</name>
<evidence type="ECO:0000256" key="4">
    <source>
        <dbReference type="ARBA" id="ARBA00022737"/>
    </source>
</evidence>
<evidence type="ECO:0000256" key="3">
    <source>
        <dbReference type="ARBA" id="ARBA00022692"/>
    </source>
</evidence>
<proteinExistence type="inferred from homology"/>
<dbReference type="OrthoDB" id="5598844at2759"/>
<comment type="similarity">
    <text evidence="10">Belongs to the mitochondrial carrier (TC 2.A.29) family.</text>
</comment>
<evidence type="ECO:0000256" key="5">
    <source>
        <dbReference type="ARBA" id="ARBA00022792"/>
    </source>
</evidence>
<keyword evidence="2 10" id="KW-0813">Transport</keyword>
<evidence type="ECO:0000256" key="1">
    <source>
        <dbReference type="ARBA" id="ARBA00004448"/>
    </source>
</evidence>
<reference evidence="12 13" key="1">
    <citation type="journal article" date="2019" name="Front. Genet.">
        <title>Whole-Genome Sequencing of the Opportunistic Yeast Pathogen Candida inconspicua Uncovers Its Hybrid Origin.</title>
        <authorList>
            <person name="Mixao V."/>
            <person name="Hansen A.P."/>
            <person name="Saus E."/>
            <person name="Boekhout T."/>
            <person name="Lass-Florl C."/>
            <person name="Gabaldon T."/>
        </authorList>
    </citation>
    <scope>NUCLEOTIDE SEQUENCE [LARGE SCALE GENOMIC DNA]</scope>
    <source>
        <strain evidence="12 13">CBS 180</strain>
    </source>
</reference>
<protein>
    <submittedName>
        <fullName evidence="12">Uncharacterized protein</fullName>
    </submittedName>
</protein>
<dbReference type="Gene3D" id="1.50.40.10">
    <property type="entry name" value="Mitochondrial carrier domain"/>
    <property type="match status" value="1"/>
</dbReference>
<evidence type="ECO:0000256" key="10">
    <source>
        <dbReference type="RuleBase" id="RU000488"/>
    </source>
</evidence>
<dbReference type="InterPro" id="IPR013933">
    <property type="entry name" value="CRC_Rsc7/Swp82"/>
</dbReference>
<comment type="subcellular location">
    <subcellularLocation>
        <location evidence="1">Mitochondrion inner membrane</location>
        <topology evidence="1">Multi-pass membrane protein</topology>
    </subcellularLocation>
</comment>
<keyword evidence="3 9" id="KW-0812">Transmembrane</keyword>
<evidence type="ECO:0000256" key="6">
    <source>
        <dbReference type="ARBA" id="ARBA00022989"/>
    </source>
</evidence>
<dbReference type="EMBL" id="SELW01000142">
    <property type="protein sequence ID" value="TID30443.1"/>
    <property type="molecule type" value="Genomic_DNA"/>
</dbReference>
<dbReference type="InterPro" id="IPR018108">
    <property type="entry name" value="MCP_transmembrane"/>
</dbReference>
<evidence type="ECO:0000313" key="12">
    <source>
        <dbReference type="EMBL" id="TID30443.1"/>
    </source>
</evidence>
<dbReference type="SUPFAM" id="SSF103506">
    <property type="entry name" value="Mitochondrial carrier"/>
    <property type="match status" value="1"/>
</dbReference>
<dbReference type="Pfam" id="PF00153">
    <property type="entry name" value="Mito_carr"/>
    <property type="match status" value="2"/>
</dbReference>
<dbReference type="Proteomes" id="UP000307173">
    <property type="component" value="Unassembled WGS sequence"/>
</dbReference>
<gene>
    <name evidence="12" type="ORF">CANINC_000954</name>
</gene>
<accession>A0A4T0X593</accession>
<evidence type="ECO:0000256" key="2">
    <source>
        <dbReference type="ARBA" id="ARBA00022448"/>
    </source>
</evidence>
<dbReference type="InterPro" id="IPR023395">
    <property type="entry name" value="MCP_dom_sf"/>
</dbReference>
<evidence type="ECO:0000313" key="13">
    <source>
        <dbReference type="Proteomes" id="UP000307173"/>
    </source>
</evidence>
<feature type="repeat" description="Solcar" evidence="9">
    <location>
        <begin position="377"/>
        <end position="462"/>
    </location>
</feature>
<sequence>MPPQIDRDSNPEVVNDEYLTETDPNGELKINQLGELQGGRKFRVKTFKVPGKGNRLYCISTDVARMVGYRDSYFLFQKHINLYRFIVDENAKFKLINDGYLPVSFKTRHAYLITARSAFKEFGARIIVDGKQVDDDYYEQEALDKGAIRGALINPTLNGDDLRSNINNPLYQNSILETETSWVYDHALKCRQFNSSLLYDRQFLLKKKQRDIYTNTIFVPSITQPTKSKIEKIGNSTNLIFETRLSSNINTIKTGLSTVNPEIFNSLDDNLKNEILIQQRAEHNVSNKISLIAGSLSGLTVRSIIAPIDIIKIRLQLQLNPSQYKSLTQTIISIYKNEGLLAFWKGNLPASLMYLVYGGTQFYIFTSLSNLSPNSKKTPLFNTLIGTISGCMATLISYPFDLLRTRLASNNSKSFTSVTKTISQIWSNSNWIGLYLGSPLSICYIALTTGISFGVYTKINEFDNKVPFQIKNIAEFK</sequence>
<keyword evidence="6 11" id="KW-1133">Transmembrane helix</keyword>
<feature type="transmembrane region" description="Helical" evidence="11">
    <location>
        <begin position="351"/>
        <end position="368"/>
    </location>
</feature>
<evidence type="ECO:0000256" key="8">
    <source>
        <dbReference type="ARBA" id="ARBA00023136"/>
    </source>
</evidence>
<evidence type="ECO:0000256" key="7">
    <source>
        <dbReference type="ARBA" id="ARBA00023128"/>
    </source>
</evidence>
<feature type="repeat" description="Solcar" evidence="9">
    <location>
        <begin position="285"/>
        <end position="371"/>
    </location>
</feature>